<evidence type="ECO:0000313" key="2">
    <source>
        <dbReference type="EMBL" id="GAA3728939.1"/>
    </source>
</evidence>
<evidence type="ECO:0000256" key="1">
    <source>
        <dbReference type="SAM" id="Phobius"/>
    </source>
</evidence>
<proteinExistence type="predicted"/>
<reference evidence="3" key="1">
    <citation type="journal article" date="2019" name="Int. J. Syst. Evol. Microbiol.">
        <title>The Global Catalogue of Microorganisms (GCM) 10K type strain sequencing project: providing services to taxonomists for standard genome sequencing and annotation.</title>
        <authorList>
            <consortium name="The Broad Institute Genomics Platform"/>
            <consortium name="The Broad Institute Genome Sequencing Center for Infectious Disease"/>
            <person name="Wu L."/>
            <person name="Ma J."/>
        </authorList>
    </citation>
    <scope>NUCLEOTIDE SEQUENCE [LARGE SCALE GENOMIC DNA]</scope>
    <source>
        <strain evidence="3">JCM 17137</strain>
    </source>
</reference>
<keyword evidence="1" id="KW-0812">Transmembrane</keyword>
<organism evidence="2 3">
    <name type="scientific">Salinactinospora qingdaonensis</name>
    <dbReference type="NCBI Taxonomy" id="702744"/>
    <lineage>
        <taxon>Bacteria</taxon>
        <taxon>Bacillati</taxon>
        <taxon>Actinomycetota</taxon>
        <taxon>Actinomycetes</taxon>
        <taxon>Streptosporangiales</taxon>
        <taxon>Nocardiopsidaceae</taxon>
        <taxon>Salinactinospora</taxon>
    </lineage>
</organism>
<dbReference type="Proteomes" id="UP001500908">
    <property type="component" value="Unassembled WGS sequence"/>
</dbReference>
<dbReference type="EMBL" id="BAABDD010000002">
    <property type="protein sequence ID" value="GAA3728939.1"/>
    <property type="molecule type" value="Genomic_DNA"/>
</dbReference>
<name>A0ABP7F0I9_9ACTN</name>
<feature type="transmembrane region" description="Helical" evidence="1">
    <location>
        <begin position="112"/>
        <end position="137"/>
    </location>
</feature>
<keyword evidence="1" id="KW-0472">Membrane</keyword>
<feature type="transmembrane region" description="Helical" evidence="1">
    <location>
        <begin position="75"/>
        <end position="100"/>
    </location>
</feature>
<gene>
    <name evidence="2" type="ORF">GCM10022402_07000</name>
</gene>
<protein>
    <submittedName>
        <fullName evidence="2">Uncharacterized protein</fullName>
    </submittedName>
</protein>
<dbReference type="RefSeq" id="WP_344967158.1">
    <property type="nucleotide sequence ID" value="NZ_BAABDD010000002.1"/>
</dbReference>
<keyword evidence="3" id="KW-1185">Reference proteome</keyword>
<comment type="caution">
    <text evidence="2">The sequence shown here is derived from an EMBL/GenBank/DDBJ whole genome shotgun (WGS) entry which is preliminary data.</text>
</comment>
<feature type="transmembrane region" description="Helical" evidence="1">
    <location>
        <begin position="143"/>
        <end position="161"/>
    </location>
</feature>
<feature type="transmembrane region" description="Helical" evidence="1">
    <location>
        <begin position="43"/>
        <end position="63"/>
    </location>
</feature>
<evidence type="ECO:0000313" key="3">
    <source>
        <dbReference type="Proteomes" id="UP001500908"/>
    </source>
</evidence>
<sequence length="194" mass="20106">MAYPSEGPHPGDGLGSHPISAEADPGYFPSLTRRTTTLASLRTFALALTGSLPLLAAAVFLSVEPAFTVAPASLALPAFGLATVAATLAVPPVPALAPALSPHVAARTAVTWLRIVVLTRLTLCETAALLGVVASFLQPRGPLPFLLGALISAAGMAAVGLPTRAMIERVRVRLESEGTPSFLWNELLREVKRA</sequence>
<accession>A0ABP7F0I9</accession>
<keyword evidence="1" id="KW-1133">Transmembrane helix</keyword>